<dbReference type="InterPro" id="IPR001647">
    <property type="entry name" value="HTH_TetR"/>
</dbReference>
<dbReference type="GO" id="GO:0003700">
    <property type="term" value="F:DNA-binding transcription factor activity"/>
    <property type="evidence" value="ECO:0007669"/>
    <property type="project" value="TreeGrafter"/>
</dbReference>
<dbReference type="InterPro" id="IPR050109">
    <property type="entry name" value="HTH-type_TetR-like_transc_reg"/>
</dbReference>
<evidence type="ECO:0000256" key="1">
    <source>
        <dbReference type="ARBA" id="ARBA00023125"/>
    </source>
</evidence>
<reference evidence="5 6" key="1">
    <citation type="submission" date="2015-11" db="EMBL/GenBank/DDBJ databases">
        <title>Draft genome sequence of Paramesorhizobium deserti A-3-E, a strain highly resistant to diverse beta-lactam antibiotics.</title>
        <authorList>
            <person name="Lv R."/>
            <person name="Yang X."/>
            <person name="Fang N."/>
            <person name="Guo J."/>
            <person name="Luo X."/>
            <person name="Peng F."/>
            <person name="Yang R."/>
            <person name="Cui Y."/>
            <person name="Fang C."/>
            <person name="Song Y."/>
        </authorList>
    </citation>
    <scope>NUCLEOTIDE SEQUENCE [LARGE SCALE GENOMIC DNA]</scope>
    <source>
        <strain evidence="5 6">A-3-E</strain>
    </source>
</reference>
<evidence type="ECO:0000313" key="6">
    <source>
        <dbReference type="Proteomes" id="UP000070107"/>
    </source>
</evidence>
<accession>A0A135HTL7</accession>
<keyword evidence="1 2" id="KW-0238">DNA-binding</keyword>
<feature type="DNA-binding region" description="H-T-H motif" evidence="2">
    <location>
        <begin position="42"/>
        <end position="61"/>
    </location>
</feature>
<dbReference type="RefSeq" id="WP_068882110.1">
    <property type="nucleotide sequence ID" value="NZ_LNTU01000023.1"/>
</dbReference>
<dbReference type="Proteomes" id="UP000070107">
    <property type="component" value="Unassembled WGS sequence"/>
</dbReference>
<dbReference type="PROSITE" id="PS50977">
    <property type="entry name" value="HTH_TETR_2"/>
    <property type="match status" value="1"/>
</dbReference>
<sequence>MTEKPRTKNPRKSPEDRGDATREKLLTTSIVVFGRYGFDGATTRMLSEAAGVNQQAIPYYFGGKEGLYIAAAEHIGSAISAHVSALRDHTRSRLTEAETTGTPIGREEARGLLTEILQMIAALFVSRESEPWARFLIREQMEPTEAFKRVYGGVMKPMLEVVGRLVAILLEDEVGSQRVRLRTLSLIGSVMVFRVAHAAVLAQLEWKAIGPQELDIVRGLARELVSTINPEGGNA</sequence>
<feature type="domain" description="HTH tetR-type" evidence="4">
    <location>
        <begin position="19"/>
        <end position="79"/>
    </location>
</feature>
<dbReference type="Pfam" id="PF00440">
    <property type="entry name" value="TetR_N"/>
    <property type="match status" value="1"/>
</dbReference>
<evidence type="ECO:0000259" key="4">
    <source>
        <dbReference type="PROSITE" id="PS50977"/>
    </source>
</evidence>
<protein>
    <submittedName>
        <fullName evidence="5">TetR family transcriptional regulator</fullName>
    </submittedName>
</protein>
<dbReference type="InterPro" id="IPR036271">
    <property type="entry name" value="Tet_transcr_reg_TetR-rel_C_sf"/>
</dbReference>
<dbReference type="SUPFAM" id="SSF48498">
    <property type="entry name" value="Tetracyclin repressor-like, C-terminal domain"/>
    <property type="match status" value="1"/>
</dbReference>
<evidence type="ECO:0000256" key="2">
    <source>
        <dbReference type="PROSITE-ProRule" id="PRU00335"/>
    </source>
</evidence>
<dbReference type="PANTHER" id="PTHR30055">
    <property type="entry name" value="HTH-TYPE TRANSCRIPTIONAL REGULATOR RUTR"/>
    <property type="match status" value="1"/>
</dbReference>
<keyword evidence="6" id="KW-1185">Reference proteome</keyword>
<dbReference type="SUPFAM" id="SSF46689">
    <property type="entry name" value="Homeodomain-like"/>
    <property type="match status" value="1"/>
</dbReference>
<evidence type="ECO:0000313" key="5">
    <source>
        <dbReference type="EMBL" id="KXF76539.1"/>
    </source>
</evidence>
<dbReference type="Gene3D" id="1.10.10.60">
    <property type="entry name" value="Homeodomain-like"/>
    <property type="match status" value="1"/>
</dbReference>
<name>A0A135HTL7_9HYPH</name>
<gene>
    <name evidence="5" type="ORF">ATN84_10760</name>
</gene>
<comment type="caution">
    <text evidence="5">The sequence shown here is derived from an EMBL/GenBank/DDBJ whole genome shotgun (WGS) entry which is preliminary data.</text>
</comment>
<feature type="region of interest" description="Disordered" evidence="3">
    <location>
        <begin position="1"/>
        <end position="21"/>
    </location>
</feature>
<dbReference type="InterPro" id="IPR015292">
    <property type="entry name" value="Tscrpt_reg_YbiH_C"/>
</dbReference>
<organism evidence="5 6">
    <name type="scientific">Paramesorhizobium deserti</name>
    <dbReference type="NCBI Taxonomy" id="1494590"/>
    <lineage>
        <taxon>Bacteria</taxon>
        <taxon>Pseudomonadati</taxon>
        <taxon>Pseudomonadota</taxon>
        <taxon>Alphaproteobacteria</taxon>
        <taxon>Hyphomicrobiales</taxon>
        <taxon>Phyllobacteriaceae</taxon>
        <taxon>Paramesorhizobium</taxon>
    </lineage>
</organism>
<dbReference type="Pfam" id="PF09209">
    <property type="entry name" value="CecR_C"/>
    <property type="match status" value="1"/>
</dbReference>
<evidence type="ECO:0000256" key="3">
    <source>
        <dbReference type="SAM" id="MobiDB-lite"/>
    </source>
</evidence>
<dbReference type="EMBL" id="LNTU01000023">
    <property type="protein sequence ID" value="KXF76539.1"/>
    <property type="molecule type" value="Genomic_DNA"/>
</dbReference>
<dbReference type="OrthoDB" id="2356263at2"/>
<dbReference type="PANTHER" id="PTHR30055:SF226">
    <property type="entry name" value="HTH-TYPE TRANSCRIPTIONAL REGULATOR PKSA"/>
    <property type="match status" value="1"/>
</dbReference>
<proteinExistence type="predicted"/>
<dbReference type="GO" id="GO:0000976">
    <property type="term" value="F:transcription cis-regulatory region binding"/>
    <property type="evidence" value="ECO:0007669"/>
    <property type="project" value="TreeGrafter"/>
</dbReference>
<dbReference type="InterPro" id="IPR009057">
    <property type="entry name" value="Homeodomain-like_sf"/>
</dbReference>
<dbReference type="AlphaFoldDB" id="A0A135HTL7"/>
<dbReference type="STRING" id="1494590.ATN84_10760"/>
<dbReference type="Gene3D" id="1.10.357.10">
    <property type="entry name" value="Tetracycline Repressor, domain 2"/>
    <property type="match status" value="1"/>
</dbReference>